<sequence>MFQATDGFASFNLIGEGRYGSIFQEYGMGGLLSTRGDMYSYGVLLLEMFTGKRPTNKMFTESINLHRFERMALPSQVMNDVDHHIVLEVEEERKQSDKRHYKSGGMLSFNPPNWSFMFF</sequence>
<dbReference type="EMBL" id="CM037161">
    <property type="protein sequence ID" value="KAH7855867.1"/>
    <property type="molecule type" value="Genomic_DNA"/>
</dbReference>
<protein>
    <submittedName>
        <fullName evidence="1">Uncharacterized protein</fullName>
    </submittedName>
</protein>
<reference evidence="1 2" key="1">
    <citation type="journal article" date="2021" name="Hortic Res">
        <title>High-quality reference genome and annotation aids understanding of berry development for evergreen blueberry (Vaccinium darrowii).</title>
        <authorList>
            <person name="Yu J."/>
            <person name="Hulse-Kemp A.M."/>
            <person name="Babiker E."/>
            <person name="Staton M."/>
        </authorList>
    </citation>
    <scope>NUCLEOTIDE SEQUENCE [LARGE SCALE GENOMIC DNA]</scope>
    <source>
        <strain evidence="2">cv. NJ 8807/NJ 8810</strain>
        <tissue evidence="1">Young leaf</tissue>
    </source>
</reference>
<comment type="caution">
    <text evidence="1">The sequence shown here is derived from an EMBL/GenBank/DDBJ whole genome shotgun (WGS) entry which is preliminary data.</text>
</comment>
<evidence type="ECO:0000313" key="1">
    <source>
        <dbReference type="EMBL" id="KAH7855867.1"/>
    </source>
</evidence>
<dbReference type="Proteomes" id="UP000828048">
    <property type="component" value="Chromosome 11"/>
</dbReference>
<gene>
    <name evidence="1" type="ORF">Vadar_029850</name>
</gene>
<organism evidence="1 2">
    <name type="scientific">Vaccinium darrowii</name>
    <dbReference type="NCBI Taxonomy" id="229202"/>
    <lineage>
        <taxon>Eukaryota</taxon>
        <taxon>Viridiplantae</taxon>
        <taxon>Streptophyta</taxon>
        <taxon>Embryophyta</taxon>
        <taxon>Tracheophyta</taxon>
        <taxon>Spermatophyta</taxon>
        <taxon>Magnoliopsida</taxon>
        <taxon>eudicotyledons</taxon>
        <taxon>Gunneridae</taxon>
        <taxon>Pentapetalae</taxon>
        <taxon>asterids</taxon>
        <taxon>Ericales</taxon>
        <taxon>Ericaceae</taxon>
        <taxon>Vaccinioideae</taxon>
        <taxon>Vaccinieae</taxon>
        <taxon>Vaccinium</taxon>
    </lineage>
</organism>
<evidence type="ECO:0000313" key="2">
    <source>
        <dbReference type="Proteomes" id="UP000828048"/>
    </source>
</evidence>
<proteinExistence type="predicted"/>
<keyword evidence="2" id="KW-1185">Reference proteome</keyword>
<accession>A0ACB7YRS2</accession>
<name>A0ACB7YRS2_9ERIC</name>